<dbReference type="SUPFAM" id="SSF56784">
    <property type="entry name" value="HAD-like"/>
    <property type="match status" value="1"/>
</dbReference>
<dbReference type="Gene3D" id="3.40.50.1000">
    <property type="entry name" value="HAD superfamily/HAD-like"/>
    <property type="match status" value="1"/>
</dbReference>
<protein>
    <submittedName>
        <fullName evidence="1">HAD-like domain-containing protein</fullName>
    </submittedName>
</protein>
<dbReference type="InterPro" id="IPR023214">
    <property type="entry name" value="HAD_sf"/>
</dbReference>
<dbReference type="PANTHER" id="PTHR43611">
    <property type="entry name" value="ALPHA-D-GLUCOSE 1-PHOSPHATE PHOSPHATASE"/>
    <property type="match status" value="1"/>
</dbReference>
<name>A0ABQ7FZA4_DUNSA</name>
<proteinExistence type="predicted"/>
<sequence>MLAKRLCSLQRGHPTRLPAASRPLQARRPVVMTAAASQKRPIVLLDIMDTVCKDPFFQAMPAHFGMSFKELLAAKHPTAWVDFECNRISEEHLCRIFFKDGRPVDRGALRAMMHSTYQYLEGMEPLLARLAGSGYELHALSNYPCWFEIIEDKLQLSRYLSWTYLSCTGPMEGLRKPDPQAFSRVLDHLGVPPDQAIFVDDRQSNVDAAAALGMPSLLFKDANNLQAQLQERGLEF</sequence>
<dbReference type="EMBL" id="MU070449">
    <property type="protein sequence ID" value="KAF5827679.1"/>
    <property type="molecule type" value="Genomic_DNA"/>
</dbReference>
<dbReference type="Proteomes" id="UP000815325">
    <property type="component" value="Unassembled WGS sequence"/>
</dbReference>
<dbReference type="Pfam" id="PF00702">
    <property type="entry name" value="Hydrolase"/>
    <property type="match status" value="1"/>
</dbReference>
<dbReference type="PANTHER" id="PTHR43611:SF3">
    <property type="entry name" value="FLAVIN MONONUCLEOTIDE HYDROLASE 1, CHLOROPLATIC"/>
    <property type="match status" value="1"/>
</dbReference>
<evidence type="ECO:0000313" key="1">
    <source>
        <dbReference type="EMBL" id="KAF5827679.1"/>
    </source>
</evidence>
<evidence type="ECO:0000313" key="2">
    <source>
        <dbReference type="Proteomes" id="UP000815325"/>
    </source>
</evidence>
<organism evidence="1 2">
    <name type="scientific">Dunaliella salina</name>
    <name type="common">Green alga</name>
    <name type="synonym">Protococcus salinus</name>
    <dbReference type="NCBI Taxonomy" id="3046"/>
    <lineage>
        <taxon>Eukaryota</taxon>
        <taxon>Viridiplantae</taxon>
        <taxon>Chlorophyta</taxon>
        <taxon>core chlorophytes</taxon>
        <taxon>Chlorophyceae</taxon>
        <taxon>CS clade</taxon>
        <taxon>Chlamydomonadales</taxon>
        <taxon>Dunaliellaceae</taxon>
        <taxon>Dunaliella</taxon>
    </lineage>
</organism>
<dbReference type="NCBIfam" id="TIGR01509">
    <property type="entry name" value="HAD-SF-IA-v3"/>
    <property type="match status" value="1"/>
</dbReference>
<gene>
    <name evidence="1" type="ORF">DUNSADRAFT_258</name>
</gene>
<keyword evidence="2" id="KW-1185">Reference proteome</keyword>
<accession>A0ABQ7FZA4</accession>
<comment type="caution">
    <text evidence="1">The sequence shown here is derived from an EMBL/GenBank/DDBJ whole genome shotgun (WGS) entry which is preliminary data.</text>
</comment>
<reference evidence="1" key="1">
    <citation type="submission" date="2017-08" db="EMBL/GenBank/DDBJ databases">
        <authorList>
            <person name="Polle J.E."/>
            <person name="Barry K."/>
            <person name="Cushman J."/>
            <person name="Schmutz J."/>
            <person name="Tran D."/>
            <person name="Hathwaick L.T."/>
            <person name="Yim W.C."/>
            <person name="Jenkins J."/>
            <person name="Mckie-Krisberg Z.M."/>
            <person name="Prochnik S."/>
            <person name="Lindquist E."/>
            <person name="Dockter R.B."/>
            <person name="Adam C."/>
            <person name="Molina H."/>
            <person name="Bunkerborg J."/>
            <person name="Jin E."/>
            <person name="Buchheim M."/>
            <person name="Magnuson J."/>
        </authorList>
    </citation>
    <scope>NUCLEOTIDE SEQUENCE</scope>
    <source>
        <strain evidence="1">CCAP 19/18</strain>
    </source>
</reference>
<dbReference type="InterPro" id="IPR036412">
    <property type="entry name" value="HAD-like_sf"/>
</dbReference>
<dbReference type="InterPro" id="IPR006439">
    <property type="entry name" value="HAD-SF_hydro_IA"/>
</dbReference>